<accession>S8FSW8</accession>
<reference evidence="3 4" key="1">
    <citation type="journal article" date="2012" name="Science">
        <title>The Paleozoic origin of enzymatic lignin decomposition reconstructed from 31 fungal genomes.</title>
        <authorList>
            <person name="Floudas D."/>
            <person name="Binder M."/>
            <person name="Riley R."/>
            <person name="Barry K."/>
            <person name="Blanchette R.A."/>
            <person name="Henrissat B."/>
            <person name="Martinez A.T."/>
            <person name="Otillar R."/>
            <person name="Spatafora J.W."/>
            <person name="Yadav J.S."/>
            <person name="Aerts A."/>
            <person name="Benoit I."/>
            <person name="Boyd A."/>
            <person name="Carlson A."/>
            <person name="Copeland A."/>
            <person name="Coutinho P.M."/>
            <person name="de Vries R.P."/>
            <person name="Ferreira P."/>
            <person name="Findley K."/>
            <person name="Foster B."/>
            <person name="Gaskell J."/>
            <person name="Glotzer D."/>
            <person name="Gorecki P."/>
            <person name="Heitman J."/>
            <person name="Hesse C."/>
            <person name="Hori C."/>
            <person name="Igarashi K."/>
            <person name="Jurgens J.A."/>
            <person name="Kallen N."/>
            <person name="Kersten P."/>
            <person name="Kohler A."/>
            <person name="Kuees U."/>
            <person name="Kumar T.K.A."/>
            <person name="Kuo A."/>
            <person name="LaButti K."/>
            <person name="Larrondo L.F."/>
            <person name="Lindquist E."/>
            <person name="Ling A."/>
            <person name="Lombard V."/>
            <person name="Lucas S."/>
            <person name="Lundell T."/>
            <person name="Martin R."/>
            <person name="McLaughlin D.J."/>
            <person name="Morgenstern I."/>
            <person name="Morin E."/>
            <person name="Murat C."/>
            <person name="Nagy L.G."/>
            <person name="Nolan M."/>
            <person name="Ohm R.A."/>
            <person name="Patyshakuliyeva A."/>
            <person name="Rokas A."/>
            <person name="Ruiz-Duenas F.J."/>
            <person name="Sabat G."/>
            <person name="Salamov A."/>
            <person name="Samejima M."/>
            <person name="Schmutz J."/>
            <person name="Slot J.C."/>
            <person name="St John F."/>
            <person name="Stenlid J."/>
            <person name="Sun H."/>
            <person name="Sun S."/>
            <person name="Syed K."/>
            <person name="Tsang A."/>
            <person name="Wiebenga A."/>
            <person name="Young D."/>
            <person name="Pisabarro A."/>
            <person name="Eastwood D.C."/>
            <person name="Martin F."/>
            <person name="Cullen D."/>
            <person name="Grigoriev I.V."/>
            <person name="Hibbett D.S."/>
        </authorList>
    </citation>
    <scope>NUCLEOTIDE SEQUENCE</scope>
    <source>
        <strain evidence="4">FP-58527</strain>
    </source>
</reference>
<gene>
    <name evidence="3" type="ORF">FOMPIDRAFT_125858</name>
</gene>
<feature type="domain" description="NADP-dependent oxidoreductase" evidence="2">
    <location>
        <begin position="112"/>
        <end position="224"/>
    </location>
</feature>
<proteinExistence type="predicted"/>
<dbReference type="PANTHER" id="PTHR43364:SF4">
    <property type="entry name" value="NAD(P)-LINKED OXIDOREDUCTASE SUPERFAMILY PROTEIN"/>
    <property type="match status" value="1"/>
</dbReference>
<dbReference type="STRING" id="743788.S8FSW8"/>
<dbReference type="Proteomes" id="UP000015241">
    <property type="component" value="Unassembled WGS sequence"/>
</dbReference>
<protein>
    <recommendedName>
        <fullName evidence="2">NADP-dependent oxidoreductase domain-containing protein</fullName>
    </recommendedName>
</protein>
<evidence type="ECO:0000256" key="1">
    <source>
        <dbReference type="ARBA" id="ARBA00023002"/>
    </source>
</evidence>
<sequence>MCAQAQYRQLGKSGLRVSVPILGGMSVGSPQWAPWVLSEEKITENIIILDKIFFPVAPDVATFTFGKFALANTRDYVNRTGLSRAAIVNEVEASLRRLDTSYLQIHAFDNALHGWTPFTCVQVEHSLLYRAYEAEMFTYCAYKTETLRTKCTTGGVFDKKRHPCDHAIIKRVQVLAEKHGWSMAQVALAWSVSSPIVGANSPDQLRACMTTDKALTKEEMTYLQAPWVSPCCLLDGVGP</sequence>
<dbReference type="InParanoid" id="S8FSW8"/>
<dbReference type="EMBL" id="KE504143">
    <property type="protein sequence ID" value="EPT01280.1"/>
    <property type="molecule type" value="Genomic_DNA"/>
</dbReference>
<name>S8FSW8_FOMSC</name>
<dbReference type="InterPro" id="IPR023210">
    <property type="entry name" value="NADP_OxRdtase_dom"/>
</dbReference>
<keyword evidence="4" id="KW-1185">Reference proteome</keyword>
<evidence type="ECO:0000313" key="3">
    <source>
        <dbReference type="EMBL" id="EPT01280.1"/>
    </source>
</evidence>
<dbReference type="HOGENOM" id="CLU_1161162_0_0_1"/>
<evidence type="ECO:0000313" key="4">
    <source>
        <dbReference type="Proteomes" id="UP000015241"/>
    </source>
</evidence>
<dbReference type="AlphaFoldDB" id="S8FSW8"/>
<dbReference type="Pfam" id="PF00248">
    <property type="entry name" value="Aldo_ket_red"/>
    <property type="match status" value="1"/>
</dbReference>
<organism evidence="3 4">
    <name type="scientific">Fomitopsis schrenkii</name>
    <name type="common">Brown rot fungus</name>
    <dbReference type="NCBI Taxonomy" id="2126942"/>
    <lineage>
        <taxon>Eukaryota</taxon>
        <taxon>Fungi</taxon>
        <taxon>Dikarya</taxon>
        <taxon>Basidiomycota</taxon>
        <taxon>Agaricomycotina</taxon>
        <taxon>Agaricomycetes</taxon>
        <taxon>Polyporales</taxon>
        <taxon>Fomitopsis</taxon>
    </lineage>
</organism>
<dbReference type="InterPro" id="IPR036812">
    <property type="entry name" value="NAD(P)_OxRdtase_dom_sf"/>
</dbReference>
<evidence type="ECO:0000259" key="2">
    <source>
        <dbReference type="Pfam" id="PF00248"/>
    </source>
</evidence>
<dbReference type="Gene3D" id="3.20.20.100">
    <property type="entry name" value="NADP-dependent oxidoreductase domain"/>
    <property type="match status" value="2"/>
</dbReference>
<dbReference type="OrthoDB" id="1720422at2759"/>
<dbReference type="SUPFAM" id="SSF51430">
    <property type="entry name" value="NAD(P)-linked oxidoreductase"/>
    <property type="match status" value="1"/>
</dbReference>
<dbReference type="GO" id="GO:0016491">
    <property type="term" value="F:oxidoreductase activity"/>
    <property type="evidence" value="ECO:0007669"/>
    <property type="project" value="UniProtKB-KW"/>
</dbReference>
<dbReference type="PANTHER" id="PTHR43364">
    <property type="entry name" value="NADH-SPECIFIC METHYLGLYOXAL REDUCTASE-RELATED"/>
    <property type="match status" value="1"/>
</dbReference>
<dbReference type="InterPro" id="IPR050523">
    <property type="entry name" value="AKR_Detox_Biosynth"/>
</dbReference>
<keyword evidence="1" id="KW-0560">Oxidoreductase</keyword>
<dbReference type="eggNOG" id="KOG1575">
    <property type="taxonomic scope" value="Eukaryota"/>
</dbReference>